<evidence type="ECO:0000313" key="14">
    <source>
        <dbReference type="Proteomes" id="UP000245368"/>
    </source>
</evidence>
<reference evidence="13 14" key="1">
    <citation type="submission" date="2018-05" db="EMBL/GenBank/DDBJ databases">
        <title>Complete Genome Sequence of Deinococcus sp. strain 17bor-2.</title>
        <authorList>
            <person name="Srinivasan S."/>
        </authorList>
    </citation>
    <scope>NUCLEOTIDE SEQUENCE [LARGE SCALE GENOMIC DNA]</scope>
    <source>
        <strain evidence="13 14">17bor-2</strain>
    </source>
</reference>
<accession>A0A2Z3JEH5</accession>
<dbReference type="InterPro" id="IPR050607">
    <property type="entry name" value="NOS"/>
</dbReference>
<evidence type="ECO:0000256" key="4">
    <source>
        <dbReference type="ARBA" id="ARBA00018859"/>
    </source>
</evidence>
<keyword evidence="7 10" id="KW-0560">Oxidoreductase</keyword>
<dbReference type="InterPro" id="IPR004030">
    <property type="entry name" value="NOS_N"/>
</dbReference>
<evidence type="ECO:0000256" key="7">
    <source>
        <dbReference type="ARBA" id="ARBA00023002"/>
    </source>
</evidence>
<dbReference type="EMBL" id="CP029494">
    <property type="protein sequence ID" value="AWN22386.1"/>
    <property type="molecule type" value="Genomic_DNA"/>
</dbReference>
<dbReference type="InterPro" id="IPR044940">
    <property type="entry name" value="NOS_dom_2"/>
</dbReference>
<proteinExistence type="inferred from homology"/>
<feature type="binding site" description="axial binding residue" evidence="11">
    <location>
        <position position="73"/>
    </location>
    <ligand>
        <name>heme</name>
        <dbReference type="ChEBI" id="CHEBI:30413"/>
    </ligand>
    <ligandPart>
        <name>Fe</name>
        <dbReference type="ChEBI" id="CHEBI:18248"/>
    </ligandPart>
</feature>
<comment type="function">
    <text evidence="10">Catalyzes the production of nitric oxide.</text>
</comment>
<dbReference type="InterPro" id="IPR044944">
    <property type="entry name" value="NOS_dom_3"/>
</dbReference>
<dbReference type="Gene3D" id="3.90.1230.10">
    <property type="entry name" value="Nitric Oxide Synthase, Chain A, domain 3"/>
    <property type="match status" value="1"/>
</dbReference>
<dbReference type="KEGG" id="dez:DKM44_03340"/>
<dbReference type="InterPro" id="IPR036119">
    <property type="entry name" value="NOS_N_sf"/>
</dbReference>
<dbReference type="Gene3D" id="3.90.340.10">
    <property type="entry name" value="Nitric Oxide Synthase, Chain A, domain 1"/>
    <property type="match status" value="1"/>
</dbReference>
<dbReference type="GO" id="GO:0006809">
    <property type="term" value="P:nitric oxide biosynthetic process"/>
    <property type="evidence" value="ECO:0007669"/>
    <property type="project" value="InterPro"/>
</dbReference>
<feature type="domain" description="Nitric oxide synthase (NOS)" evidence="12">
    <location>
        <begin position="13"/>
        <end position="358"/>
    </location>
</feature>
<name>A0A2Z3JEH5_9DEIO</name>
<dbReference type="PIRSF" id="PIRSF037219">
    <property type="entry name" value="NOS_oxygenase"/>
    <property type="match status" value="1"/>
</dbReference>
<sequence length="372" mass="41612">MSQVHPPSRAPSAELWTDAQTFLKAFYRETRRSGLPARLAEVAGELARSGTYQLTSDELAHGAKMAWRHSARCVGRAYWPALTVRDLRHIQTPDEVFAELRAHLKAAWNGGQIKALISVFGPGVRIINDQLIRYAGYGPGLGDPQNAALTRFLLAHGWQPPGQPGPFDVLPLAIEWRGQVRLYSLSAEDVQEVKLTHPTCPDFAALNLKWHALPVISDLHLEVGGLRFGCAPFNGWYLQTEIAARNLADAQRYDQLPTVARALGLETRRERSLWRDRALLELNVATLHSFDAAGVKLADHHSVSRHFVRFEARERQSGRAVQGRWSWLISPLSPATSEIWHRPYQEDETARPAFVRAAPGWLDSGPVTCPFH</sequence>
<dbReference type="AlphaFoldDB" id="A0A2Z3JEH5"/>
<evidence type="ECO:0000259" key="12">
    <source>
        <dbReference type="Pfam" id="PF02898"/>
    </source>
</evidence>
<dbReference type="Proteomes" id="UP000245368">
    <property type="component" value="Chromosome"/>
</dbReference>
<comment type="subunit">
    <text evidence="10">Homodimer.</text>
</comment>
<evidence type="ECO:0000256" key="9">
    <source>
        <dbReference type="ARBA" id="ARBA00048713"/>
    </source>
</evidence>
<evidence type="ECO:0000256" key="8">
    <source>
        <dbReference type="ARBA" id="ARBA00023004"/>
    </source>
</evidence>
<keyword evidence="6 10" id="KW-0479">Metal-binding</keyword>
<gene>
    <name evidence="13" type="ORF">DKM44_03340</name>
</gene>
<keyword evidence="8 10" id="KW-0408">Iron</keyword>
<keyword evidence="14" id="KW-1185">Reference proteome</keyword>
<dbReference type="GO" id="GO:0004517">
    <property type="term" value="F:nitric-oxide synthase activity"/>
    <property type="evidence" value="ECO:0007669"/>
    <property type="project" value="InterPro"/>
</dbReference>
<evidence type="ECO:0000256" key="6">
    <source>
        <dbReference type="ARBA" id="ARBA00022723"/>
    </source>
</evidence>
<dbReference type="GO" id="GO:0046872">
    <property type="term" value="F:metal ion binding"/>
    <property type="evidence" value="ECO:0007669"/>
    <property type="project" value="UniProtKB-KW"/>
</dbReference>
<dbReference type="SUPFAM" id="SSF56512">
    <property type="entry name" value="Nitric oxide (NO) synthase oxygenase domain"/>
    <property type="match status" value="1"/>
</dbReference>
<evidence type="ECO:0000313" key="13">
    <source>
        <dbReference type="EMBL" id="AWN22386.1"/>
    </source>
</evidence>
<dbReference type="PANTHER" id="PTHR43410:SF1">
    <property type="entry name" value="NITRIC OXIDE SYNTHASE"/>
    <property type="match status" value="1"/>
</dbReference>
<evidence type="ECO:0000256" key="5">
    <source>
        <dbReference type="ARBA" id="ARBA00022617"/>
    </source>
</evidence>
<evidence type="ECO:0000256" key="11">
    <source>
        <dbReference type="PIRSR" id="PIRSR037219-1"/>
    </source>
</evidence>
<dbReference type="InterPro" id="IPR017142">
    <property type="entry name" value="Nitric_oxide_synthase_Oase-su"/>
</dbReference>
<organism evidence="13 14">
    <name type="scientific">Deinococcus irradiatisoli</name>
    <dbReference type="NCBI Taxonomy" id="2202254"/>
    <lineage>
        <taxon>Bacteria</taxon>
        <taxon>Thermotogati</taxon>
        <taxon>Deinococcota</taxon>
        <taxon>Deinococci</taxon>
        <taxon>Deinococcales</taxon>
        <taxon>Deinococcaceae</taxon>
        <taxon>Deinococcus</taxon>
    </lineage>
</organism>
<comment type="miscellaneous">
    <text evidence="10">This protein is similar to the oxygenase domain of eukaryotic nitric oxide synthases but lacks the reductase domain which, in eukaryotes, is responsible for transfer of electrons to the ferric heme during nitric oxide synthesis.</text>
</comment>
<dbReference type="GO" id="GO:0020037">
    <property type="term" value="F:heme binding"/>
    <property type="evidence" value="ECO:0007669"/>
    <property type="project" value="InterPro"/>
</dbReference>
<dbReference type="PANTHER" id="PTHR43410">
    <property type="entry name" value="NITRIC OXIDE SYNTHASE OXYGENASE"/>
    <property type="match status" value="1"/>
</dbReference>
<dbReference type="InterPro" id="IPR044943">
    <property type="entry name" value="NOS_dom_1"/>
</dbReference>
<dbReference type="RefSeq" id="WP_109825411.1">
    <property type="nucleotide sequence ID" value="NZ_CP029494.1"/>
</dbReference>
<evidence type="ECO:0000256" key="2">
    <source>
        <dbReference type="ARBA" id="ARBA00005411"/>
    </source>
</evidence>
<comment type="catalytic activity">
    <reaction evidence="9">
        <text>3 reduced [flavodoxin] + 2 L-arginine + 4 O2 = 3 oxidized [flavodoxin] + 2 L-citrulline + 2 nitric oxide + 4 H2O + 5 H(+)</text>
        <dbReference type="Rhea" id="RHEA:52324"/>
        <dbReference type="Rhea" id="RHEA-COMP:10622"/>
        <dbReference type="Rhea" id="RHEA-COMP:10623"/>
        <dbReference type="ChEBI" id="CHEBI:15377"/>
        <dbReference type="ChEBI" id="CHEBI:15378"/>
        <dbReference type="ChEBI" id="CHEBI:15379"/>
        <dbReference type="ChEBI" id="CHEBI:16480"/>
        <dbReference type="ChEBI" id="CHEBI:32682"/>
        <dbReference type="ChEBI" id="CHEBI:57618"/>
        <dbReference type="ChEBI" id="CHEBI:57743"/>
        <dbReference type="ChEBI" id="CHEBI:58210"/>
        <dbReference type="EC" id="1.14.14.47"/>
    </reaction>
</comment>
<dbReference type="Pfam" id="PF02898">
    <property type="entry name" value="NO_synthase"/>
    <property type="match status" value="1"/>
</dbReference>
<evidence type="ECO:0000256" key="3">
    <source>
        <dbReference type="ARBA" id="ARBA00012735"/>
    </source>
</evidence>
<comment type="similarity">
    <text evidence="2 10">Belongs to the NOS family. Bacterial NOS oxygenase subfamily.</text>
</comment>
<evidence type="ECO:0000256" key="10">
    <source>
        <dbReference type="PIRNR" id="PIRNR037219"/>
    </source>
</evidence>
<dbReference type="Gene3D" id="3.90.440.10">
    <property type="entry name" value="Nitric Oxide Synthase,Heme Domain,Chain A domain 2"/>
    <property type="match status" value="1"/>
</dbReference>
<keyword evidence="5 10" id="KW-0349">Heme</keyword>
<protein>
    <recommendedName>
        <fullName evidence="4 10">Nitric oxide synthase oxygenase</fullName>
        <ecNumber evidence="3 10">1.14.14.47</ecNumber>
    </recommendedName>
</protein>
<dbReference type="EC" id="1.14.14.47" evidence="3 10"/>
<dbReference type="OrthoDB" id="3398374at2"/>
<comment type="cofactor">
    <cofactor evidence="1 10 11">
        <name>heme</name>
        <dbReference type="ChEBI" id="CHEBI:30413"/>
    </cofactor>
</comment>
<evidence type="ECO:0000256" key="1">
    <source>
        <dbReference type="ARBA" id="ARBA00001971"/>
    </source>
</evidence>